<name>A0A1M4X352_9FIRM</name>
<dbReference type="STRING" id="1121429.SAMN02745133_01352"/>
<dbReference type="Pfam" id="PF13400">
    <property type="entry name" value="Tad"/>
    <property type="match status" value="1"/>
</dbReference>
<evidence type="ECO:0000259" key="1">
    <source>
        <dbReference type="Pfam" id="PF13400"/>
    </source>
</evidence>
<accession>A0A1M4X352</accession>
<dbReference type="RefSeq" id="WP_073237664.1">
    <property type="nucleotide sequence ID" value="NZ_FQUY01000007.1"/>
</dbReference>
<sequence>MKIGRIIKRLMNEERGLAVVLVSLAMTALIGAIALVTDFGLVALNKNKLANAADAAALAGVQELPEDPSLASQIARDYAHENGLTDEQVEVKLVPNLATSQFVGVQVTTCKAVDYIVAKVLGFTSIDLQAKATAQVMPITSVYGAAPLFIPDTQPLVFGQQYTLRSKDSNFGPGNFGALDFPYSSGAKDFAYYLANGYDGVIKVSYQIDTLTGVKKEKTIEGISKRISQCKHGCTYDNFQPDCPRLLKLPVVHYDNLNGHKPVTVVGFAAFLVDDVRDSGSIDITGRFVKTLAEGEGSLNQTDYGLRTAKLVQ</sequence>
<dbReference type="AlphaFoldDB" id="A0A1M4X352"/>
<proteinExistence type="predicted"/>
<evidence type="ECO:0000313" key="2">
    <source>
        <dbReference type="EMBL" id="SHE87934.1"/>
    </source>
</evidence>
<organism evidence="2 3">
    <name type="scientific">Desulforamulus putei DSM 12395</name>
    <dbReference type="NCBI Taxonomy" id="1121429"/>
    <lineage>
        <taxon>Bacteria</taxon>
        <taxon>Bacillati</taxon>
        <taxon>Bacillota</taxon>
        <taxon>Clostridia</taxon>
        <taxon>Eubacteriales</taxon>
        <taxon>Peptococcaceae</taxon>
        <taxon>Desulforamulus</taxon>
    </lineage>
</organism>
<reference evidence="3" key="1">
    <citation type="submission" date="2016-11" db="EMBL/GenBank/DDBJ databases">
        <authorList>
            <person name="Varghese N."/>
            <person name="Submissions S."/>
        </authorList>
    </citation>
    <scope>NUCLEOTIDE SEQUENCE [LARGE SCALE GENOMIC DNA]</scope>
    <source>
        <strain evidence="3">DSM 12395</strain>
    </source>
</reference>
<dbReference type="OrthoDB" id="5447051at2"/>
<dbReference type="EMBL" id="FQUY01000007">
    <property type="protein sequence ID" value="SHE87934.1"/>
    <property type="molecule type" value="Genomic_DNA"/>
</dbReference>
<gene>
    <name evidence="2" type="ORF">SAMN02745133_01352</name>
</gene>
<dbReference type="Proteomes" id="UP000184148">
    <property type="component" value="Unassembled WGS sequence"/>
</dbReference>
<dbReference type="InterPro" id="IPR028087">
    <property type="entry name" value="Tad_N"/>
</dbReference>
<evidence type="ECO:0000313" key="3">
    <source>
        <dbReference type="Proteomes" id="UP000184148"/>
    </source>
</evidence>
<protein>
    <submittedName>
        <fullName evidence="2">Putative Flp pilus-assembly TadE/G-like</fullName>
    </submittedName>
</protein>
<keyword evidence="3" id="KW-1185">Reference proteome</keyword>
<feature type="domain" description="Putative Flp pilus-assembly TadG-like N-terminal" evidence="1">
    <location>
        <begin position="19"/>
        <end position="62"/>
    </location>
</feature>